<keyword evidence="2" id="KW-0808">Transferase</keyword>
<evidence type="ECO:0000256" key="1">
    <source>
        <dbReference type="ARBA" id="ARBA00022553"/>
    </source>
</evidence>
<dbReference type="RefSeq" id="WP_084589103.1">
    <property type="nucleotide sequence ID" value="NZ_CP009048.1"/>
</dbReference>
<comment type="caution">
    <text evidence="6">Lacks conserved residue(s) required for the propagation of feature annotation.</text>
</comment>
<gene>
    <name evidence="10" type="ORF">PSAKL28_24330</name>
</gene>
<dbReference type="SMART" id="SM00448">
    <property type="entry name" value="REC"/>
    <property type="match status" value="1"/>
</dbReference>
<dbReference type="AlphaFoldDB" id="A0A077FCR5"/>
<keyword evidence="1" id="KW-0597">Phosphoprotein</keyword>
<feature type="domain" description="Response regulatory" evidence="8">
    <location>
        <begin position="3"/>
        <end position="118"/>
    </location>
</feature>
<keyword evidence="3" id="KW-0805">Transcription regulation</keyword>
<dbReference type="GO" id="GO:0000160">
    <property type="term" value="P:phosphorelay signal transduction system"/>
    <property type="evidence" value="ECO:0007669"/>
    <property type="project" value="InterPro"/>
</dbReference>
<dbReference type="GO" id="GO:0003677">
    <property type="term" value="F:DNA binding"/>
    <property type="evidence" value="ECO:0007669"/>
    <property type="project" value="UniProtKB-KW"/>
</dbReference>
<dbReference type="OrthoDB" id="7027232at2"/>
<organism evidence="10 11">
    <name type="scientific">Pseudomonas alkylphenolica</name>
    <dbReference type="NCBI Taxonomy" id="237609"/>
    <lineage>
        <taxon>Bacteria</taxon>
        <taxon>Pseudomonadati</taxon>
        <taxon>Pseudomonadota</taxon>
        <taxon>Gammaproteobacteria</taxon>
        <taxon>Pseudomonadales</taxon>
        <taxon>Pseudomonadaceae</taxon>
        <taxon>Pseudomonas</taxon>
    </lineage>
</organism>
<proteinExistence type="predicted"/>
<accession>A0A077FCR5</accession>
<evidence type="ECO:0000256" key="5">
    <source>
        <dbReference type="ARBA" id="ARBA00023163"/>
    </source>
</evidence>
<dbReference type="PROSITE" id="PS50113">
    <property type="entry name" value="PAC"/>
    <property type="match status" value="1"/>
</dbReference>
<dbReference type="Pfam" id="PF00072">
    <property type="entry name" value="Response_reg"/>
    <property type="match status" value="1"/>
</dbReference>
<evidence type="ECO:0000256" key="4">
    <source>
        <dbReference type="ARBA" id="ARBA00023125"/>
    </source>
</evidence>
<dbReference type="Gene3D" id="3.30.450.20">
    <property type="entry name" value="PAS domain"/>
    <property type="match status" value="1"/>
</dbReference>
<dbReference type="CDD" id="cd00130">
    <property type="entry name" value="PAS"/>
    <property type="match status" value="1"/>
</dbReference>
<dbReference type="PROSITE" id="PS00622">
    <property type="entry name" value="HTH_LUXR_1"/>
    <property type="match status" value="1"/>
</dbReference>
<evidence type="ECO:0000259" key="8">
    <source>
        <dbReference type="PROSITE" id="PS50110"/>
    </source>
</evidence>
<keyword evidence="2" id="KW-0418">Kinase</keyword>
<dbReference type="InterPro" id="IPR058245">
    <property type="entry name" value="NreC/VraR/RcsB-like_REC"/>
</dbReference>
<dbReference type="Proteomes" id="UP000028931">
    <property type="component" value="Chromosome"/>
</dbReference>
<dbReference type="Pfam" id="PF08448">
    <property type="entry name" value="PAS_4"/>
    <property type="match status" value="1"/>
</dbReference>
<evidence type="ECO:0000259" key="7">
    <source>
        <dbReference type="PROSITE" id="PS50043"/>
    </source>
</evidence>
<dbReference type="PROSITE" id="PS50110">
    <property type="entry name" value="RESPONSE_REGULATORY"/>
    <property type="match status" value="1"/>
</dbReference>
<keyword evidence="4" id="KW-0238">DNA-binding</keyword>
<evidence type="ECO:0000259" key="9">
    <source>
        <dbReference type="PROSITE" id="PS50113"/>
    </source>
</evidence>
<dbReference type="SMART" id="SM00421">
    <property type="entry name" value="HTH_LUXR"/>
    <property type="match status" value="1"/>
</dbReference>
<dbReference type="CDD" id="cd06170">
    <property type="entry name" value="LuxR_C_like"/>
    <property type="match status" value="1"/>
</dbReference>
<evidence type="ECO:0000256" key="3">
    <source>
        <dbReference type="ARBA" id="ARBA00023015"/>
    </source>
</evidence>
<feature type="domain" description="PAC" evidence="9">
    <location>
        <begin position="299"/>
        <end position="351"/>
    </location>
</feature>
<dbReference type="GO" id="GO:0006355">
    <property type="term" value="P:regulation of DNA-templated transcription"/>
    <property type="evidence" value="ECO:0007669"/>
    <property type="project" value="InterPro"/>
</dbReference>
<dbReference type="CDD" id="cd17535">
    <property type="entry name" value="REC_NarL-like"/>
    <property type="match status" value="1"/>
</dbReference>
<evidence type="ECO:0000313" key="11">
    <source>
        <dbReference type="Proteomes" id="UP000028931"/>
    </source>
</evidence>
<dbReference type="Gene3D" id="3.40.50.2300">
    <property type="match status" value="1"/>
</dbReference>
<protein>
    <submittedName>
        <fullName evidence="10">Two component LuxR family transcriptional regulator</fullName>
    </submittedName>
</protein>
<dbReference type="InterPro" id="IPR011006">
    <property type="entry name" value="CheY-like_superfamily"/>
</dbReference>
<sequence>MSRVMIVEPLPLLRLAIGQVLQRLGHQLVAEADNGQDALLHARTDAPQLIVLELAISGLGGLDLIRRLKLRDPALQLLVYTGQSSSHFARLCVQAGADGFVSKHDEPLELERALSAVVHGRRYFPRDALNTPAPVGGKELDTLSARELTVLELISEGRSNQAIAEQLSISYKTVSTYKTRLQEKLQVDSRLALATIAQRNGIGQSGVMTPVEPELQAEMLHEPAQQTLLRAMLDASPNPMFVRDREGHLLMCNQPFLAQHHTSRERVLGGRLTDAFWFTPEQGRTHQARYEAFIEKGEPFSSQRTFEFLGEPHFLQYWAEPWRDASGNVVGMVGSFEDLTDRQILLGQLRDAHEQARARYREVTGFARVVHEDLNEPLQRLQSGLGSAQLALSGQVALQRLSLRLQQLEQLVTLDQLRPPLVPVQLDIVQWVEARLAAFNAQLPAGGTISTLALEGVTTRQLWIDGERLGTLLDSLIRHLSEEAMQTPLRISLTTRMQITGVVTLNLAVTLCQPLAHRQGIALQLCRNLTQSMDGSFRDVHENGETAFLIELECPAALPA</sequence>
<name>A0A077FCR5_9PSED</name>
<dbReference type="KEGG" id="palk:PSAKL28_24330"/>
<dbReference type="InterPro" id="IPR036388">
    <property type="entry name" value="WH-like_DNA-bd_sf"/>
</dbReference>
<dbReference type="PROSITE" id="PS50043">
    <property type="entry name" value="HTH_LUXR_2"/>
    <property type="match status" value="1"/>
</dbReference>
<dbReference type="InterPro" id="IPR035965">
    <property type="entry name" value="PAS-like_dom_sf"/>
</dbReference>
<dbReference type="eggNOG" id="COG2197">
    <property type="taxonomic scope" value="Bacteria"/>
</dbReference>
<dbReference type="InterPro" id="IPR000700">
    <property type="entry name" value="PAS-assoc_C"/>
</dbReference>
<dbReference type="SUPFAM" id="SSF46894">
    <property type="entry name" value="C-terminal effector domain of the bipartite response regulators"/>
    <property type="match status" value="1"/>
</dbReference>
<feature type="domain" description="HTH luxR-type" evidence="7">
    <location>
        <begin position="136"/>
        <end position="201"/>
    </location>
</feature>
<evidence type="ECO:0000256" key="2">
    <source>
        <dbReference type="ARBA" id="ARBA00022777"/>
    </source>
</evidence>
<dbReference type="Gene3D" id="1.10.10.10">
    <property type="entry name" value="Winged helix-like DNA-binding domain superfamily/Winged helix DNA-binding domain"/>
    <property type="match status" value="1"/>
</dbReference>
<dbReference type="SUPFAM" id="SSF52172">
    <property type="entry name" value="CheY-like"/>
    <property type="match status" value="1"/>
</dbReference>
<evidence type="ECO:0000256" key="6">
    <source>
        <dbReference type="PROSITE-ProRule" id="PRU00169"/>
    </source>
</evidence>
<dbReference type="InterPro" id="IPR000014">
    <property type="entry name" value="PAS"/>
</dbReference>
<dbReference type="EMBL" id="CP009048">
    <property type="protein sequence ID" value="AIL61644.1"/>
    <property type="molecule type" value="Genomic_DNA"/>
</dbReference>
<dbReference type="Pfam" id="PF00196">
    <property type="entry name" value="GerE"/>
    <property type="match status" value="1"/>
</dbReference>
<dbReference type="InterPro" id="IPR000792">
    <property type="entry name" value="Tscrpt_reg_LuxR_C"/>
</dbReference>
<dbReference type="GO" id="GO:0016301">
    <property type="term" value="F:kinase activity"/>
    <property type="evidence" value="ECO:0007669"/>
    <property type="project" value="UniProtKB-KW"/>
</dbReference>
<dbReference type="InterPro" id="IPR013656">
    <property type="entry name" value="PAS_4"/>
</dbReference>
<reference evidence="10 11" key="1">
    <citation type="submission" date="2014-07" db="EMBL/GenBank/DDBJ databases">
        <authorList>
            <person name="Lee K."/>
            <person name="Lim J.Y."/>
            <person name="Hwang I."/>
        </authorList>
    </citation>
    <scope>NUCLEOTIDE SEQUENCE [LARGE SCALE GENOMIC DNA]</scope>
    <source>
        <strain evidence="10 11">KL28</strain>
    </source>
</reference>
<dbReference type="PANTHER" id="PTHR43214:SF41">
    <property type="entry name" value="NITRATE_NITRITE RESPONSE REGULATOR PROTEIN NARP"/>
    <property type="match status" value="1"/>
</dbReference>
<dbReference type="InterPro" id="IPR039420">
    <property type="entry name" value="WalR-like"/>
</dbReference>
<dbReference type="SUPFAM" id="SSF55785">
    <property type="entry name" value="PYP-like sensor domain (PAS domain)"/>
    <property type="match status" value="1"/>
</dbReference>
<dbReference type="PANTHER" id="PTHR43214">
    <property type="entry name" value="TWO-COMPONENT RESPONSE REGULATOR"/>
    <property type="match status" value="1"/>
</dbReference>
<dbReference type="PRINTS" id="PR00038">
    <property type="entry name" value="HTHLUXR"/>
</dbReference>
<dbReference type="HOGENOM" id="CLU_456987_0_0_6"/>
<dbReference type="NCBIfam" id="TIGR00229">
    <property type="entry name" value="sensory_box"/>
    <property type="match status" value="1"/>
</dbReference>
<keyword evidence="5" id="KW-0804">Transcription</keyword>
<dbReference type="InterPro" id="IPR016032">
    <property type="entry name" value="Sig_transdc_resp-reg_C-effctor"/>
</dbReference>
<dbReference type="InterPro" id="IPR001789">
    <property type="entry name" value="Sig_transdc_resp-reg_receiver"/>
</dbReference>
<evidence type="ECO:0000313" key="10">
    <source>
        <dbReference type="EMBL" id="AIL61644.1"/>
    </source>
</evidence>